<reference evidence="1 2" key="1">
    <citation type="journal article" date="2011" name="Plasmid">
        <title>Streptomyces turgidiscabies Car8 contains a modular pathogenicity island that shares virulence genes with other actinobacterial plant pathogens.</title>
        <authorList>
            <person name="Huguet-Tapia J.C."/>
            <person name="Badger J.H."/>
            <person name="Loria R."/>
            <person name="Pettis G.S."/>
        </authorList>
    </citation>
    <scope>NUCLEOTIDE SEQUENCE [LARGE SCALE GENOMIC DNA]</scope>
    <source>
        <strain evidence="1 2">Car8</strain>
    </source>
</reference>
<proteinExistence type="predicted"/>
<name>L7FDU1_STRT8</name>
<dbReference type="Proteomes" id="UP000010931">
    <property type="component" value="Unassembled WGS sequence"/>
</dbReference>
<protein>
    <submittedName>
        <fullName evidence="1">Uncharacterized protein</fullName>
    </submittedName>
</protein>
<dbReference type="EMBL" id="AEJB01000151">
    <property type="protein sequence ID" value="ELP69354.1"/>
    <property type="molecule type" value="Genomic_DNA"/>
</dbReference>
<gene>
    <name evidence="1" type="ORF">STRTUCAR8_03697</name>
</gene>
<accession>L7FDU1</accession>
<sequence>RPLRISDQGHLFTFTWPLGRHVFGWRVGRIALGPQPPGELVVTAGPVTDRLPARLTLGDVVLAPSGDGASVVQVHIQARHQGRAVPLFSGGILEGEVRVVAPLPRVGQRAQVPSQGWVVFGEFDRLVPAADVEPRAVGLAEAAQAVLVEGYVPHACQPHDVVSSS</sequence>
<keyword evidence="2" id="KW-1185">Reference proteome</keyword>
<comment type="caution">
    <text evidence="1">The sequence shown here is derived from an EMBL/GenBank/DDBJ whole genome shotgun (WGS) entry which is preliminary data.</text>
</comment>
<organism evidence="1 2">
    <name type="scientific">Streptomyces turgidiscabies (strain Car8)</name>
    <dbReference type="NCBI Taxonomy" id="698760"/>
    <lineage>
        <taxon>Bacteria</taxon>
        <taxon>Bacillati</taxon>
        <taxon>Actinomycetota</taxon>
        <taxon>Actinomycetes</taxon>
        <taxon>Kitasatosporales</taxon>
        <taxon>Streptomycetaceae</taxon>
        <taxon>Streptomyces</taxon>
    </lineage>
</organism>
<evidence type="ECO:0000313" key="2">
    <source>
        <dbReference type="Proteomes" id="UP000010931"/>
    </source>
</evidence>
<evidence type="ECO:0000313" key="1">
    <source>
        <dbReference type="EMBL" id="ELP69354.1"/>
    </source>
</evidence>
<dbReference type="AlphaFoldDB" id="L7FDU1"/>
<feature type="non-terminal residue" evidence="1">
    <location>
        <position position="1"/>
    </location>
</feature>